<accession>A0A267MM14</accession>
<dbReference type="AlphaFoldDB" id="A0A267MM14"/>
<feature type="transmembrane region" description="Helical" evidence="8">
    <location>
        <begin position="80"/>
        <end position="104"/>
    </location>
</feature>
<evidence type="ECO:0000256" key="2">
    <source>
        <dbReference type="ARBA" id="ARBA00009773"/>
    </source>
</evidence>
<name>A0A267MM14_9FIRM</name>
<evidence type="ECO:0000256" key="6">
    <source>
        <dbReference type="ARBA" id="ARBA00022989"/>
    </source>
</evidence>
<dbReference type="InterPro" id="IPR002549">
    <property type="entry name" value="AI-2E-like"/>
</dbReference>
<evidence type="ECO:0000313" key="9">
    <source>
        <dbReference type="EMBL" id="PAB59800.1"/>
    </source>
</evidence>
<dbReference type="PANTHER" id="PTHR21716">
    <property type="entry name" value="TRANSMEMBRANE PROTEIN"/>
    <property type="match status" value="1"/>
</dbReference>
<gene>
    <name evidence="9" type="ORF">CCE28_07540</name>
</gene>
<comment type="similarity">
    <text evidence="2">Belongs to the autoinducer-2 exporter (AI-2E) (TC 2.A.86) family.</text>
</comment>
<evidence type="ECO:0000256" key="5">
    <source>
        <dbReference type="ARBA" id="ARBA00022692"/>
    </source>
</evidence>
<dbReference type="GO" id="GO:0005886">
    <property type="term" value="C:plasma membrane"/>
    <property type="evidence" value="ECO:0007669"/>
    <property type="project" value="UniProtKB-SubCell"/>
</dbReference>
<feature type="transmembrane region" description="Helical" evidence="8">
    <location>
        <begin position="271"/>
        <end position="289"/>
    </location>
</feature>
<dbReference type="Pfam" id="PF01594">
    <property type="entry name" value="AI-2E_transport"/>
    <property type="match status" value="1"/>
</dbReference>
<proteinExistence type="inferred from homology"/>
<feature type="transmembrane region" description="Helical" evidence="8">
    <location>
        <begin position="296"/>
        <end position="314"/>
    </location>
</feature>
<organism evidence="9 10">
    <name type="scientific">Anaeromicrobium sediminis</name>
    <dbReference type="NCBI Taxonomy" id="1478221"/>
    <lineage>
        <taxon>Bacteria</taxon>
        <taxon>Bacillati</taxon>
        <taxon>Bacillota</taxon>
        <taxon>Clostridia</taxon>
        <taxon>Peptostreptococcales</taxon>
        <taxon>Thermotaleaceae</taxon>
        <taxon>Anaeromicrobium</taxon>
    </lineage>
</organism>
<dbReference type="OrthoDB" id="9793390at2"/>
<keyword evidence="4" id="KW-1003">Cell membrane</keyword>
<evidence type="ECO:0008006" key="11">
    <source>
        <dbReference type="Google" id="ProtNLM"/>
    </source>
</evidence>
<evidence type="ECO:0000256" key="1">
    <source>
        <dbReference type="ARBA" id="ARBA00004651"/>
    </source>
</evidence>
<comment type="subcellular location">
    <subcellularLocation>
        <location evidence="1">Cell membrane</location>
        <topology evidence="1">Multi-pass membrane protein</topology>
    </subcellularLocation>
</comment>
<reference evidence="9 10" key="1">
    <citation type="submission" date="2017-06" db="EMBL/GenBank/DDBJ databases">
        <title>Draft genome sequence of anaerobic fermentative bacterium Anaeromicrobium sediminis DY2726D isolated from West Pacific Ocean sediments.</title>
        <authorList>
            <person name="Zeng X."/>
        </authorList>
    </citation>
    <scope>NUCLEOTIDE SEQUENCE [LARGE SCALE GENOMIC DNA]</scope>
    <source>
        <strain evidence="9 10">DY2726D</strain>
    </source>
</reference>
<comment type="caution">
    <text evidence="9">The sequence shown here is derived from an EMBL/GenBank/DDBJ whole genome shotgun (WGS) entry which is preliminary data.</text>
</comment>
<feature type="transmembrane region" description="Helical" evidence="8">
    <location>
        <begin position="326"/>
        <end position="359"/>
    </location>
</feature>
<keyword evidence="5 8" id="KW-0812">Transmembrane</keyword>
<dbReference type="Proteomes" id="UP000216024">
    <property type="component" value="Unassembled WGS sequence"/>
</dbReference>
<sequence length="397" mass="43666">MYIEGFFSGEGGNLTDTKFSYRKIIGVIFLGMFVYMFINNPNVKVYVIKIFNPLLVAFAIAYILDNLVKAFEPKMGRNTGVIISLVIIIAILLISATIVIPTVVENISNILKLIPEIDNFQFESVEKYIPKGSEEYFADAVTYAKTAIEKILLKVGEFSSKLLEGLLSTAIKFTSSIISIIVSFVIAIYMLLDKKDLLGRIKRVNYAFLDTKTADYLVYITHKSHEIFSNFFVGKAIDSAIIGLLCFVILLIFKIPFSMVIGIVVGITNMIPYFGPIIGAVPAVLITLFSGLDKAAIVGIVIFALQQFDGLVLGPIILGDKVGVRAFWIIVAVTVGGAVAGVLGMLLGVPVLVLIKTLIEEVVHEKLKKKNMEDLCMNDLAPISSKKKKKKKIFSKS</sequence>
<feature type="transmembrane region" description="Helical" evidence="8">
    <location>
        <begin position="50"/>
        <end position="68"/>
    </location>
</feature>
<evidence type="ECO:0000256" key="4">
    <source>
        <dbReference type="ARBA" id="ARBA00022475"/>
    </source>
</evidence>
<evidence type="ECO:0000313" key="10">
    <source>
        <dbReference type="Proteomes" id="UP000216024"/>
    </source>
</evidence>
<evidence type="ECO:0000256" key="7">
    <source>
        <dbReference type="ARBA" id="ARBA00023136"/>
    </source>
</evidence>
<dbReference type="GO" id="GO:0055085">
    <property type="term" value="P:transmembrane transport"/>
    <property type="evidence" value="ECO:0007669"/>
    <property type="project" value="TreeGrafter"/>
</dbReference>
<feature type="transmembrane region" description="Helical" evidence="8">
    <location>
        <begin position="170"/>
        <end position="192"/>
    </location>
</feature>
<evidence type="ECO:0000256" key="3">
    <source>
        <dbReference type="ARBA" id="ARBA00022448"/>
    </source>
</evidence>
<dbReference type="EMBL" id="NIBG01000005">
    <property type="protein sequence ID" value="PAB59800.1"/>
    <property type="molecule type" value="Genomic_DNA"/>
</dbReference>
<keyword evidence="6 8" id="KW-1133">Transmembrane helix</keyword>
<evidence type="ECO:0000256" key="8">
    <source>
        <dbReference type="SAM" id="Phobius"/>
    </source>
</evidence>
<dbReference type="PANTHER" id="PTHR21716:SF53">
    <property type="entry name" value="PERMEASE PERM-RELATED"/>
    <property type="match status" value="1"/>
</dbReference>
<keyword evidence="10" id="KW-1185">Reference proteome</keyword>
<keyword evidence="7 8" id="KW-0472">Membrane</keyword>
<protein>
    <recommendedName>
        <fullName evidence="11">AI-2E family transporter</fullName>
    </recommendedName>
</protein>
<keyword evidence="3" id="KW-0813">Transport</keyword>
<feature type="transmembrane region" description="Helical" evidence="8">
    <location>
        <begin position="241"/>
        <end position="265"/>
    </location>
</feature>
<feature type="transmembrane region" description="Helical" evidence="8">
    <location>
        <begin position="21"/>
        <end position="38"/>
    </location>
</feature>